<gene>
    <name evidence="2" type="ORF">Cco03nite_39850</name>
</gene>
<feature type="transmembrane region" description="Helical" evidence="1">
    <location>
        <begin position="79"/>
        <end position="97"/>
    </location>
</feature>
<evidence type="ECO:0000256" key="1">
    <source>
        <dbReference type="SAM" id="Phobius"/>
    </source>
</evidence>
<evidence type="ECO:0000313" key="2">
    <source>
        <dbReference type="EMBL" id="GIG07285.1"/>
    </source>
</evidence>
<feature type="transmembrane region" description="Helical" evidence="1">
    <location>
        <begin position="12"/>
        <end position="34"/>
    </location>
</feature>
<feature type="transmembrane region" description="Helical" evidence="1">
    <location>
        <begin position="104"/>
        <end position="124"/>
    </location>
</feature>
<dbReference type="Proteomes" id="UP000630887">
    <property type="component" value="Unassembled WGS sequence"/>
</dbReference>
<protein>
    <submittedName>
        <fullName evidence="2">Uncharacterized protein</fullName>
    </submittedName>
</protein>
<feature type="transmembrane region" description="Helical" evidence="1">
    <location>
        <begin position="46"/>
        <end position="67"/>
    </location>
</feature>
<keyword evidence="1" id="KW-0812">Transmembrane</keyword>
<keyword evidence="1" id="KW-0472">Membrane</keyword>
<keyword evidence="3" id="KW-1185">Reference proteome</keyword>
<keyword evidence="1" id="KW-1133">Transmembrane helix</keyword>
<sequence>MGAASADTVARMPAVLSTATTVVALLLAAVALLAAALNRAPDRVQLIGTVVVSIAAVLLVGAAVASWIGGHSPRETTTFLGYALTMLLLPAGAWIVGRMEPTRFGSVIIGVAALIVPVLVLRIGQVFGA</sequence>
<name>A0A8J3L3V2_9ACTN</name>
<organism evidence="2 3">
    <name type="scientific">Catellatospora coxensis</name>
    <dbReference type="NCBI Taxonomy" id="310354"/>
    <lineage>
        <taxon>Bacteria</taxon>
        <taxon>Bacillati</taxon>
        <taxon>Actinomycetota</taxon>
        <taxon>Actinomycetes</taxon>
        <taxon>Micromonosporales</taxon>
        <taxon>Micromonosporaceae</taxon>
        <taxon>Catellatospora</taxon>
    </lineage>
</organism>
<dbReference type="EMBL" id="BONI01000032">
    <property type="protein sequence ID" value="GIG07285.1"/>
    <property type="molecule type" value="Genomic_DNA"/>
</dbReference>
<dbReference type="AlphaFoldDB" id="A0A8J3L3V2"/>
<evidence type="ECO:0000313" key="3">
    <source>
        <dbReference type="Proteomes" id="UP000630887"/>
    </source>
</evidence>
<comment type="caution">
    <text evidence="2">The sequence shown here is derived from an EMBL/GenBank/DDBJ whole genome shotgun (WGS) entry which is preliminary data.</text>
</comment>
<reference evidence="2 3" key="1">
    <citation type="submission" date="2021-01" db="EMBL/GenBank/DDBJ databases">
        <title>Whole genome shotgun sequence of Catellatospora coxensis NBRC 107359.</title>
        <authorList>
            <person name="Komaki H."/>
            <person name="Tamura T."/>
        </authorList>
    </citation>
    <scope>NUCLEOTIDE SEQUENCE [LARGE SCALE GENOMIC DNA]</scope>
    <source>
        <strain evidence="2 3">NBRC 107359</strain>
    </source>
</reference>
<accession>A0A8J3L3V2</accession>
<proteinExistence type="predicted"/>